<organism evidence="3 4">
    <name type="scientific">Psychrobacillus faecigallinarum</name>
    <dbReference type="NCBI Taxonomy" id="2762235"/>
    <lineage>
        <taxon>Bacteria</taxon>
        <taxon>Bacillati</taxon>
        <taxon>Bacillota</taxon>
        <taxon>Bacilli</taxon>
        <taxon>Bacillales</taxon>
        <taxon>Bacillaceae</taxon>
        <taxon>Psychrobacillus</taxon>
    </lineage>
</organism>
<dbReference type="EMBL" id="JACSQO010000016">
    <property type="protein sequence ID" value="MBD7946318.1"/>
    <property type="molecule type" value="Genomic_DNA"/>
</dbReference>
<dbReference type="InterPro" id="IPR047057">
    <property type="entry name" value="MerR_fam"/>
</dbReference>
<feature type="domain" description="HTH merR-type" evidence="2">
    <location>
        <begin position="1"/>
        <end position="67"/>
    </location>
</feature>
<accession>A0ABR8REY1</accession>
<dbReference type="SMART" id="SM00422">
    <property type="entry name" value="HTH_MERR"/>
    <property type="match status" value="1"/>
</dbReference>
<keyword evidence="1" id="KW-0238">DNA-binding</keyword>
<dbReference type="PANTHER" id="PTHR30204:SF96">
    <property type="entry name" value="CHROMOSOME-ANCHORING PROTEIN RACA"/>
    <property type="match status" value="1"/>
</dbReference>
<protein>
    <submittedName>
        <fullName evidence="3">MerR family transcriptional regulator</fullName>
    </submittedName>
</protein>
<keyword evidence="4" id="KW-1185">Reference proteome</keyword>
<evidence type="ECO:0000259" key="2">
    <source>
        <dbReference type="PROSITE" id="PS50937"/>
    </source>
</evidence>
<dbReference type="Pfam" id="PF13411">
    <property type="entry name" value="MerR_1"/>
    <property type="match status" value="1"/>
</dbReference>
<dbReference type="PANTHER" id="PTHR30204">
    <property type="entry name" value="REDOX-CYCLING DRUG-SENSING TRANSCRIPTIONAL ACTIVATOR SOXR"/>
    <property type="match status" value="1"/>
</dbReference>
<sequence>MKIGEFASQTGVSKDTIRYYEKIKLLKPNIECYHRDYTEEDILSIQVIIKLKQNGFTLNEIKLLFEWTEHVDKDSELTEVETDKLQLLRNLFQEKYREMIQKEEQIIQIKEVLLRADKKMEQLLGGTKNET</sequence>
<evidence type="ECO:0000313" key="3">
    <source>
        <dbReference type="EMBL" id="MBD7946318.1"/>
    </source>
</evidence>
<dbReference type="PROSITE" id="PS50937">
    <property type="entry name" value="HTH_MERR_2"/>
    <property type="match status" value="1"/>
</dbReference>
<dbReference type="CDD" id="cd00592">
    <property type="entry name" value="HTH_MerR-like"/>
    <property type="match status" value="1"/>
</dbReference>
<dbReference type="SUPFAM" id="SSF46955">
    <property type="entry name" value="Putative DNA-binding domain"/>
    <property type="match status" value="1"/>
</dbReference>
<dbReference type="RefSeq" id="WP_191697946.1">
    <property type="nucleotide sequence ID" value="NZ_JACSQO010000016.1"/>
</dbReference>
<evidence type="ECO:0000313" key="4">
    <source>
        <dbReference type="Proteomes" id="UP000640786"/>
    </source>
</evidence>
<dbReference type="Proteomes" id="UP000640786">
    <property type="component" value="Unassembled WGS sequence"/>
</dbReference>
<name>A0ABR8REY1_9BACI</name>
<proteinExistence type="predicted"/>
<comment type="caution">
    <text evidence="3">The sequence shown here is derived from an EMBL/GenBank/DDBJ whole genome shotgun (WGS) entry which is preliminary data.</text>
</comment>
<evidence type="ECO:0000256" key="1">
    <source>
        <dbReference type="ARBA" id="ARBA00023125"/>
    </source>
</evidence>
<dbReference type="InterPro" id="IPR009061">
    <property type="entry name" value="DNA-bd_dom_put_sf"/>
</dbReference>
<dbReference type="Gene3D" id="1.10.1660.10">
    <property type="match status" value="1"/>
</dbReference>
<dbReference type="InterPro" id="IPR000551">
    <property type="entry name" value="MerR-type_HTH_dom"/>
</dbReference>
<reference evidence="3 4" key="1">
    <citation type="submission" date="2020-08" db="EMBL/GenBank/DDBJ databases">
        <title>A Genomic Blueprint of the Chicken Gut Microbiome.</title>
        <authorList>
            <person name="Gilroy R."/>
            <person name="Ravi A."/>
            <person name="Getino M."/>
            <person name="Pursley I."/>
            <person name="Horton D.L."/>
            <person name="Alikhan N.-F."/>
            <person name="Baker D."/>
            <person name="Gharbi K."/>
            <person name="Hall N."/>
            <person name="Watson M."/>
            <person name="Adriaenssens E.M."/>
            <person name="Foster-Nyarko E."/>
            <person name="Jarju S."/>
            <person name="Secka A."/>
            <person name="Antonio M."/>
            <person name="Oren A."/>
            <person name="Chaudhuri R."/>
            <person name="La Ragione R.M."/>
            <person name="Hildebrand F."/>
            <person name="Pallen M.J."/>
        </authorList>
    </citation>
    <scope>NUCLEOTIDE SEQUENCE [LARGE SCALE GENOMIC DNA]</scope>
    <source>
        <strain evidence="3 4">Sa2BUA9</strain>
    </source>
</reference>
<gene>
    <name evidence="3" type="ORF">H9650_19640</name>
</gene>